<protein>
    <recommendedName>
        <fullName evidence="4">homogentisate 1,2-dioxygenase</fullName>
        <ecNumber evidence="4">1.13.11.5</ecNumber>
    </recommendedName>
</protein>
<gene>
    <name evidence="7" type="ORF">POJ06DRAFT_194452</name>
</gene>
<feature type="binding site" evidence="5">
    <location>
        <position position="76"/>
    </location>
    <ligand>
        <name>Fe cation</name>
        <dbReference type="ChEBI" id="CHEBI:24875"/>
    </ligand>
</feature>
<evidence type="ECO:0000256" key="3">
    <source>
        <dbReference type="ARBA" id="ARBA00007757"/>
    </source>
</evidence>
<feature type="binding site" evidence="5">
    <location>
        <position position="39"/>
    </location>
    <ligand>
        <name>Fe cation</name>
        <dbReference type="ChEBI" id="CHEBI:24875"/>
    </ligand>
</feature>
<evidence type="ECO:0000256" key="1">
    <source>
        <dbReference type="ARBA" id="ARBA00001962"/>
    </source>
</evidence>
<feature type="binding site" evidence="5">
    <location>
        <position position="45"/>
    </location>
    <ligand>
        <name>Fe cation</name>
        <dbReference type="ChEBI" id="CHEBI:24875"/>
    </ligand>
</feature>
<comment type="similarity">
    <text evidence="3">Belongs to the homogentisate dioxygenase family.</text>
</comment>
<sequence length="164" mass="18052">IYTVLTAPSDHPGTAIADFVIFPPRWLVQEDTFRPPWYHRNAMSEFMGLICGSYDAKEGGGFQPAGASLHNVMAAHGADASTHEKASNMELRSIKVGTGSIAFMFESCMMLGLTDWGLEECRKVQKTYNQDSWVPLKRFFTGPKHGRADLSLLNNGNGTGNCIH</sequence>
<name>A0AAD7QYY0_9ASCO</name>
<organism evidence="7 8">
    <name type="scientific">Lipomyces tetrasporus</name>
    <dbReference type="NCBI Taxonomy" id="54092"/>
    <lineage>
        <taxon>Eukaryota</taxon>
        <taxon>Fungi</taxon>
        <taxon>Dikarya</taxon>
        <taxon>Ascomycota</taxon>
        <taxon>Saccharomycotina</taxon>
        <taxon>Lipomycetes</taxon>
        <taxon>Lipomycetales</taxon>
        <taxon>Lipomycetaceae</taxon>
        <taxon>Lipomyces</taxon>
    </lineage>
</organism>
<evidence type="ECO:0000256" key="4">
    <source>
        <dbReference type="ARBA" id="ARBA00013127"/>
    </source>
</evidence>
<evidence type="ECO:0000256" key="2">
    <source>
        <dbReference type="ARBA" id="ARBA00004704"/>
    </source>
</evidence>
<evidence type="ECO:0000259" key="6">
    <source>
        <dbReference type="Pfam" id="PF04209"/>
    </source>
</evidence>
<dbReference type="PANTHER" id="PTHR11056">
    <property type="entry name" value="HOMOGENTISATE 1,2-DIOXYGENASE"/>
    <property type="match status" value="1"/>
</dbReference>
<dbReference type="GeneID" id="80880120"/>
<reference evidence="7" key="1">
    <citation type="submission" date="2023-03" db="EMBL/GenBank/DDBJ databases">
        <title>Near-Complete genome sequence of Lipomyces tetrasporous NRRL Y-64009, an oleaginous yeast capable of growing on lignocellulosic hydrolysates.</title>
        <authorList>
            <consortium name="Lawrence Berkeley National Laboratory"/>
            <person name="Jagtap S.S."/>
            <person name="Liu J.-J."/>
            <person name="Walukiewicz H.E."/>
            <person name="Pangilinan J."/>
            <person name="Lipzen A."/>
            <person name="Ahrendt S."/>
            <person name="Koriabine M."/>
            <person name="Cobaugh K."/>
            <person name="Salamov A."/>
            <person name="Yoshinaga Y."/>
            <person name="Ng V."/>
            <person name="Daum C."/>
            <person name="Grigoriev I.V."/>
            <person name="Slininger P.J."/>
            <person name="Dien B.S."/>
            <person name="Jin Y.-S."/>
            <person name="Rao C.V."/>
        </authorList>
    </citation>
    <scope>NUCLEOTIDE SEQUENCE</scope>
    <source>
        <strain evidence="7">NRRL Y-64009</strain>
    </source>
</reference>
<proteinExistence type="inferred from homology"/>
<comment type="caution">
    <text evidence="7">The sequence shown here is derived from an EMBL/GenBank/DDBJ whole genome shotgun (WGS) entry which is preliminary data.</text>
</comment>
<evidence type="ECO:0000313" key="7">
    <source>
        <dbReference type="EMBL" id="KAJ8102377.1"/>
    </source>
</evidence>
<dbReference type="GO" id="GO:0006559">
    <property type="term" value="P:L-phenylalanine catabolic process"/>
    <property type="evidence" value="ECO:0007669"/>
    <property type="project" value="InterPro"/>
</dbReference>
<dbReference type="EC" id="1.13.11.5" evidence="4"/>
<keyword evidence="8" id="KW-1185">Reference proteome</keyword>
<dbReference type="PANTHER" id="PTHR11056:SF0">
    <property type="entry name" value="HOMOGENTISATE 1,2-DIOXYGENASE"/>
    <property type="match status" value="1"/>
</dbReference>
<dbReference type="SUPFAM" id="SSF51182">
    <property type="entry name" value="RmlC-like cupins"/>
    <property type="match status" value="1"/>
</dbReference>
<feature type="domain" description="Homogentisate 1,2-dioxygenase C-terminal" evidence="6">
    <location>
        <begin position="1"/>
        <end position="139"/>
    </location>
</feature>
<evidence type="ECO:0000313" key="8">
    <source>
        <dbReference type="Proteomes" id="UP001217417"/>
    </source>
</evidence>
<dbReference type="GO" id="GO:0004411">
    <property type="term" value="F:homogentisate 1,2-dioxygenase activity"/>
    <property type="evidence" value="ECO:0007669"/>
    <property type="project" value="UniProtKB-EC"/>
</dbReference>
<dbReference type="Pfam" id="PF04209">
    <property type="entry name" value="HgmA_C"/>
    <property type="match status" value="1"/>
</dbReference>
<dbReference type="EMBL" id="JARPMG010000003">
    <property type="protein sequence ID" value="KAJ8102377.1"/>
    <property type="molecule type" value="Genomic_DNA"/>
</dbReference>
<dbReference type="AlphaFoldDB" id="A0AAD7QYY0"/>
<feature type="non-terminal residue" evidence="7">
    <location>
        <position position="1"/>
    </location>
</feature>
<feature type="binding site" evidence="5">
    <location>
        <position position="54"/>
    </location>
    <ligand>
        <name>homogentisate</name>
        <dbReference type="ChEBI" id="CHEBI:16169"/>
    </ligand>
</feature>
<evidence type="ECO:0000256" key="5">
    <source>
        <dbReference type="PIRSR" id="PIRSR605708-2"/>
    </source>
</evidence>
<accession>A0AAD7QYY0</accession>
<dbReference type="GO" id="GO:0046872">
    <property type="term" value="F:metal ion binding"/>
    <property type="evidence" value="ECO:0007669"/>
    <property type="project" value="UniProtKB-KW"/>
</dbReference>
<dbReference type="Gene3D" id="2.60.120.10">
    <property type="entry name" value="Jelly Rolls"/>
    <property type="match status" value="1"/>
</dbReference>
<dbReference type="InterPro" id="IPR005708">
    <property type="entry name" value="Homogentis_dOase"/>
</dbReference>
<dbReference type="GO" id="GO:0006570">
    <property type="term" value="P:tyrosine metabolic process"/>
    <property type="evidence" value="ECO:0007669"/>
    <property type="project" value="InterPro"/>
</dbReference>
<dbReference type="InterPro" id="IPR011051">
    <property type="entry name" value="RmlC_Cupin_sf"/>
</dbReference>
<dbReference type="Proteomes" id="UP001217417">
    <property type="component" value="Unassembled WGS sequence"/>
</dbReference>
<dbReference type="InterPro" id="IPR046451">
    <property type="entry name" value="HgmA_C"/>
</dbReference>
<keyword evidence="5" id="KW-0479">Metal-binding</keyword>
<comment type="cofactor">
    <cofactor evidence="1 5">
        <name>Fe cation</name>
        <dbReference type="ChEBI" id="CHEBI:24875"/>
    </cofactor>
</comment>
<dbReference type="GO" id="GO:0005737">
    <property type="term" value="C:cytoplasm"/>
    <property type="evidence" value="ECO:0007669"/>
    <property type="project" value="TreeGrafter"/>
</dbReference>
<dbReference type="InterPro" id="IPR014710">
    <property type="entry name" value="RmlC-like_jellyroll"/>
</dbReference>
<keyword evidence="5" id="KW-0408">Iron</keyword>
<feature type="binding site" evidence="5">
    <location>
        <position position="76"/>
    </location>
    <ligand>
        <name>homogentisate</name>
        <dbReference type="ChEBI" id="CHEBI:16169"/>
    </ligand>
</feature>
<dbReference type="RefSeq" id="XP_056045827.1">
    <property type="nucleotide sequence ID" value="XM_056184954.1"/>
</dbReference>
<comment type="pathway">
    <text evidence="2">Amino-acid degradation; L-phenylalanine degradation; acetoacetate and fumarate from L-phenylalanine: step 4/6.</text>
</comment>